<dbReference type="Proteomes" id="UP000008022">
    <property type="component" value="Unassembled WGS sequence"/>
</dbReference>
<evidence type="ECO:0000256" key="1">
    <source>
        <dbReference type="SAM" id="MobiDB-lite"/>
    </source>
</evidence>
<evidence type="ECO:0000313" key="3">
    <source>
        <dbReference type="Proteomes" id="UP000008022"/>
    </source>
</evidence>
<dbReference type="HOGENOM" id="CLU_2626295_0_0_1"/>
<proteinExistence type="predicted"/>
<dbReference type="AlphaFoldDB" id="A0A0E0NH86"/>
<reference evidence="2" key="2">
    <citation type="submission" date="2015-06" db="UniProtKB">
        <authorList>
            <consortium name="EnsemblPlants"/>
        </authorList>
    </citation>
    <scope>IDENTIFICATION</scope>
</reference>
<sequence length="78" mass="8743">MKHFRSVITPPQEVDCMATGDLINIRHDQKAGQPILPAREILPAPDASKPRTPPPNPNLENQGRYPPIPRKQSSKLRD</sequence>
<dbReference type="EnsemblPlants" id="ORUFI02G23910.1">
    <property type="protein sequence ID" value="ORUFI02G23910.1"/>
    <property type="gene ID" value="ORUFI02G23910"/>
</dbReference>
<organism evidence="2 3">
    <name type="scientific">Oryza rufipogon</name>
    <name type="common">Brownbeard rice</name>
    <name type="synonym">Asian wild rice</name>
    <dbReference type="NCBI Taxonomy" id="4529"/>
    <lineage>
        <taxon>Eukaryota</taxon>
        <taxon>Viridiplantae</taxon>
        <taxon>Streptophyta</taxon>
        <taxon>Embryophyta</taxon>
        <taxon>Tracheophyta</taxon>
        <taxon>Spermatophyta</taxon>
        <taxon>Magnoliopsida</taxon>
        <taxon>Liliopsida</taxon>
        <taxon>Poales</taxon>
        <taxon>Poaceae</taxon>
        <taxon>BOP clade</taxon>
        <taxon>Oryzoideae</taxon>
        <taxon>Oryzeae</taxon>
        <taxon>Oryzinae</taxon>
        <taxon>Oryza</taxon>
    </lineage>
</organism>
<evidence type="ECO:0000313" key="2">
    <source>
        <dbReference type="EnsemblPlants" id="ORUFI02G23910.1"/>
    </source>
</evidence>
<reference evidence="3" key="1">
    <citation type="submission" date="2013-06" db="EMBL/GenBank/DDBJ databases">
        <authorList>
            <person name="Zhao Q."/>
        </authorList>
    </citation>
    <scope>NUCLEOTIDE SEQUENCE</scope>
    <source>
        <strain evidence="3">cv. W1943</strain>
    </source>
</reference>
<dbReference type="Gramene" id="ORUFI02G23910.1">
    <property type="protein sequence ID" value="ORUFI02G23910.1"/>
    <property type="gene ID" value="ORUFI02G23910"/>
</dbReference>
<keyword evidence="3" id="KW-1185">Reference proteome</keyword>
<accession>A0A0E0NH86</accession>
<feature type="region of interest" description="Disordered" evidence="1">
    <location>
        <begin position="31"/>
        <end position="78"/>
    </location>
</feature>
<name>A0A0E0NH86_ORYRU</name>
<protein>
    <submittedName>
        <fullName evidence="2">Uncharacterized protein</fullName>
    </submittedName>
</protein>